<sequence>MIVNCHSRAGAAAKAGVLQLIASGKAGFDVQAGFAANGYGHSPGACSLLSALRQSGPQHRTGPVRRRLGAGATVAVLAGTTAGRRTGRCAVPGFAAA</sequence>
<protein>
    <submittedName>
        <fullName evidence="1">Uncharacterized protein</fullName>
    </submittedName>
</protein>
<proteinExistence type="predicted"/>
<dbReference type="EMBL" id="BMKG01000008">
    <property type="protein sequence ID" value="GGC00635.1"/>
    <property type="molecule type" value="Genomic_DNA"/>
</dbReference>
<dbReference type="Proteomes" id="UP000622638">
    <property type="component" value="Unassembled WGS sequence"/>
</dbReference>
<accession>A0ABQ1KLM8</accession>
<organism evidence="1 2">
    <name type="scientific">Pseudoduganella buxea</name>
    <dbReference type="NCBI Taxonomy" id="1949069"/>
    <lineage>
        <taxon>Bacteria</taxon>
        <taxon>Pseudomonadati</taxon>
        <taxon>Pseudomonadota</taxon>
        <taxon>Betaproteobacteria</taxon>
        <taxon>Burkholderiales</taxon>
        <taxon>Oxalobacteraceae</taxon>
        <taxon>Telluria group</taxon>
        <taxon>Pseudoduganella</taxon>
    </lineage>
</organism>
<evidence type="ECO:0000313" key="2">
    <source>
        <dbReference type="Proteomes" id="UP000622638"/>
    </source>
</evidence>
<keyword evidence="2" id="KW-1185">Reference proteome</keyword>
<comment type="caution">
    <text evidence="1">The sequence shown here is derived from an EMBL/GenBank/DDBJ whole genome shotgun (WGS) entry which is preliminary data.</text>
</comment>
<name>A0ABQ1KLM8_9BURK</name>
<evidence type="ECO:0000313" key="1">
    <source>
        <dbReference type="EMBL" id="GGC00635.1"/>
    </source>
</evidence>
<reference evidence="2" key="1">
    <citation type="journal article" date="2019" name="Int. J. Syst. Evol. Microbiol.">
        <title>The Global Catalogue of Microorganisms (GCM) 10K type strain sequencing project: providing services to taxonomists for standard genome sequencing and annotation.</title>
        <authorList>
            <consortium name="The Broad Institute Genomics Platform"/>
            <consortium name="The Broad Institute Genome Sequencing Center for Infectious Disease"/>
            <person name="Wu L."/>
            <person name="Ma J."/>
        </authorList>
    </citation>
    <scope>NUCLEOTIDE SEQUENCE [LARGE SCALE GENOMIC DNA]</scope>
    <source>
        <strain evidence="2">CGMCC 1.15931</strain>
    </source>
</reference>
<gene>
    <name evidence="1" type="ORF">GCM10011572_23300</name>
</gene>